<keyword evidence="7" id="KW-0560">Oxidoreductase</keyword>
<dbReference type="PIRSF" id="PIRSF000137">
    <property type="entry name" value="Alcohol_oxidase"/>
    <property type="match status" value="1"/>
</dbReference>
<dbReference type="SUPFAM" id="SSF54373">
    <property type="entry name" value="FAD-linked reductases, C-terminal domain"/>
    <property type="match status" value="1"/>
</dbReference>
<reference evidence="7" key="1">
    <citation type="submission" date="2016-10" db="EMBL/GenBank/DDBJ databases">
        <title>Sequence of Gallionella enrichment culture.</title>
        <authorList>
            <person name="Poehlein A."/>
            <person name="Muehling M."/>
            <person name="Daniel R."/>
        </authorList>
    </citation>
    <scope>NUCLEOTIDE SEQUENCE</scope>
</reference>
<dbReference type="PANTHER" id="PTHR11552:SF147">
    <property type="entry name" value="CHOLINE DEHYDROGENASE, MITOCHONDRIAL"/>
    <property type="match status" value="1"/>
</dbReference>
<dbReference type="NCBIfam" id="NF002550">
    <property type="entry name" value="PRK02106.1"/>
    <property type="match status" value="1"/>
</dbReference>
<dbReference type="InterPro" id="IPR000172">
    <property type="entry name" value="GMC_OxRdtase_N"/>
</dbReference>
<dbReference type="GO" id="GO:0016614">
    <property type="term" value="F:oxidoreductase activity, acting on CH-OH group of donors"/>
    <property type="evidence" value="ECO:0007669"/>
    <property type="project" value="InterPro"/>
</dbReference>
<comment type="cofactor">
    <cofactor evidence="1">
        <name>FAD</name>
        <dbReference type="ChEBI" id="CHEBI:57692"/>
    </cofactor>
</comment>
<dbReference type="InterPro" id="IPR007867">
    <property type="entry name" value="GMC_OxRtase_C"/>
</dbReference>
<dbReference type="Pfam" id="PF05199">
    <property type="entry name" value="GMC_oxred_C"/>
    <property type="match status" value="1"/>
</dbReference>
<sequence length="528" mass="56917">MDYDIVIVGAGSAGCVLANRLSADARRKVLLIEAGGSDRHPYIQMPGGIARLAGQRRLNWGFVTEPEPQLDNRRLWWPRGRALGGSSAINAMCYVRGVPQDYARWAAASGESEWAWDAVLPLFRGVEDNIRGADPWHGSGGPLGVSDLRHHNPLSDALIESAEAAGFGRNPDFNGPRQAGFGLYQVTQRDGLRCSSAAAFLAPARDRPNLTVSTRTLTERVLIDRGRAVGVEVRPGGGESRRIEAGEVVLCGGAINSPQLLMLSGIGPADHLRAHDVPVVLDQPQVGENLQDHLDVCTLVSCTQPVTYDRINVVAAGLRFLLTRQGVGTSNAAEAGGFVRSRFAEDERCDLQFHFVPALLDDHGRHRLPGWGYTLHACVLHPHSRGRIRLRSADPAAHAAIHANYLSDAEGFDLLRMVEAARVSREILAQSPFDAYRGPEIFPGAQAGTAADLVAFIRHKAETVYHPVGSCRMGGDDASVVDGRLRVRGISALRVVDASVMPEVITGNTNAPAMMIAERASGWMRCGT</sequence>
<comment type="similarity">
    <text evidence="2">Belongs to the GMC oxidoreductase family.</text>
</comment>
<evidence type="ECO:0000259" key="6">
    <source>
        <dbReference type="PROSITE" id="PS00624"/>
    </source>
</evidence>
<dbReference type="PROSITE" id="PS00624">
    <property type="entry name" value="GMC_OXRED_2"/>
    <property type="match status" value="1"/>
</dbReference>
<dbReference type="Pfam" id="PF00732">
    <property type="entry name" value="GMC_oxred_N"/>
    <property type="match status" value="1"/>
</dbReference>
<feature type="domain" description="Glucose-methanol-choline oxidoreductase N-terminal" evidence="6">
    <location>
        <begin position="253"/>
        <end position="267"/>
    </location>
</feature>
<feature type="domain" description="Glucose-methanol-choline oxidoreductase N-terminal" evidence="5">
    <location>
        <begin position="80"/>
        <end position="103"/>
    </location>
</feature>
<keyword evidence="3" id="KW-0285">Flavoprotein</keyword>
<organism evidence="7">
    <name type="scientific">mine drainage metagenome</name>
    <dbReference type="NCBI Taxonomy" id="410659"/>
    <lineage>
        <taxon>unclassified sequences</taxon>
        <taxon>metagenomes</taxon>
        <taxon>ecological metagenomes</taxon>
    </lineage>
</organism>
<dbReference type="InterPro" id="IPR012132">
    <property type="entry name" value="GMC_OxRdtase"/>
</dbReference>
<dbReference type="InterPro" id="IPR036188">
    <property type="entry name" value="FAD/NAD-bd_sf"/>
</dbReference>
<proteinExistence type="inferred from homology"/>
<evidence type="ECO:0000259" key="5">
    <source>
        <dbReference type="PROSITE" id="PS00623"/>
    </source>
</evidence>
<dbReference type="EMBL" id="MLJW01002185">
    <property type="protein sequence ID" value="OIQ75377.1"/>
    <property type="molecule type" value="Genomic_DNA"/>
</dbReference>
<dbReference type="SUPFAM" id="SSF51905">
    <property type="entry name" value="FAD/NAD(P)-binding domain"/>
    <property type="match status" value="1"/>
</dbReference>
<name>A0A1J5PV75_9ZZZZ</name>
<evidence type="ECO:0000256" key="1">
    <source>
        <dbReference type="ARBA" id="ARBA00001974"/>
    </source>
</evidence>
<evidence type="ECO:0000313" key="7">
    <source>
        <dbReference type="EMBL" id="OIQ75377.1"/>
    </source>
</evidence>
<evidence type="ECO:0000256" key="3">
    <source>
        <dbReference type="ARBA" id="ARBA00022630"/>
    </source>
</evidence>
<gene>
    <name evidence="7" type="primary">alkJ_12</name>
    <name evidence="7" type="ORF">GALL_429580</name>
</gene>
<keyword evidence="4" id="KW-0274">FAD</keyword>
<comment type="caution">
    <text evidence="7">The sequence shown here is derived from an EMBL/GenBank/DDBJ whole genome shotgun (WGS) entry which is preliminary data.</text>
</comment>
<dbReference type="Gene3D" id="3.30.560.10">
    <property type="entry name" value="Glucose Oxidase, domain 3"/>
    <property type="match status" value="1"/>
</dbReference>
<dbReference type="AlphaFoldDB" id="A0A1J5PV75"/>
<evidence type="ECO:0000256" key="4">
    <source>
        <dbReference type="ARBA" id="ARBA00022827"/>
    </source>
</evidence>
<accession>A0A1J5PV75</accession>
<dbReference type="EC" id="1.1.99.-" evidence="7"/>
<protein>
    <submittedName>
        <fullName evidence="7">Alcohol dehydrogenase</fullName>
        <ecNumber evidence="7">1.1.99.-</ecNumber>
    </submittedName>
</protein>
<dbReference type="Gene3D" id="3.50.50.60">
    <property type="entry name" value="FAD/NAD(P)-binding domain"/>
    <property type="match status" value="1"/>
</dbReference>
<evidence type="ECO:0000256" key="2">
    <source>
        <dbReference type="ARBA" id="ARBA00010790"/>
    </source>
</evidence>
<dbReference type="PANTHER" id="PTHR11552">
    <property type="entry name" value="GLUCOSE-METHANOL-CHOLINE GMC OXIDOREDUCTASE"/>
    <property type="match status" value="1"/>
</dbReference>
<dbReference type="PROSITE" id="PS00623">
    <property type="entry name" value="GMC_OXRED_1"/>
    <property type="match status" value="1"/>
</dbReference>
<dbReference type="GO" id="GO:0050660">
    <property type="term" value="F:flavin adenine dinucleotide binding"/>
    <property type="evidence" value="ECO:0007669"/>
    <property type="project" value="InterPro"/>
</dbReference>